<reference evidence="5" key="1">
    <citation type="journal article" date="2019" name="Int. J. Syst. Evol. Microbiol.">
        <title>The Global Catalogue of Microorganisms (GCM) 10K type strain sequencing project: providing services to taxonomists for standard genome sequencing and annotation.</title>
        <authorList>
            <consortium name="The Broad Institute Genomics Platform"/>
            <consortium name="The Broad Institute Genome Sequencing Center for Infectious Disease"/>
            <person name="Wu L."/>
            <person name="Ma J."/>
        </authorList>
    </citation>
    <scope>NUCLEOTIDE SEQUENCE [LARGE SCALE GENOMIC DNA]</scope>
    <source>
        <strain evidence="5">JCM 14234</strain>
    </source>
</reference>
<organism evidence="4 5">
    <name type="scientific">Gordonia defluvii</name>
    <dbReference type="NCBI Taxonomy" id="283718"/>
    <lineage>
        <taxon>Bacteria</taxon>
        <taxon>Bacillati</taxon>
        <taxon>Actinomycetota</taxon>
        <taxon>Actinomycetes</taxon>
        <taxon>Mycobacteriales</taxon>
        <taxon>Gordoniaceae</taxon>
        <taxon>Gordonia</taxon>
    </lineage>
</organism>
<sequence>MTEPQQPDSDGTSTNGPSEDVTKVVGSPAADAAIDPAAAQQPPYPAPGQPGYPPPPGQPQVPVPPGMAAQAQQPQYGQVPQPQYGQGPQPQYAPPGAPPYGQAPYGQAPYGQAPYGQAPYGQAPYGQPGGPGQPQPGQQYPGAPFGPPPGGSAGSRRGLTVVLGALGALILVGGLLAFTAFVAPGWAPKKLSQQGAQNGVSQILTKNYQVEKLSNVNCPAGQRVKKGASFDCTVTVEGRQQKVTLTFIDNKGGFEVGAPH</sequence>
<feature type="compositionally biased region" description="Low complexity" evidence="1">
    <location>
        <begin position="66"/>
        <end position="90"/>
    </location>
</feature>
<dbReference type="RefSeq" id="WP_344716658.1">
    <property type="nucleotide sequence ID" value="NZ_BAAAVS010000024.1"/>
</dbReference>
<evidence type="ECO:0000313" key="5">
    <source>
        <dbReference type="Proteomes" id="UP001501035"/>
    </source>
</evidence>
<feature type="region of interest" description="Disordered" evidence="1">
    <location>
        <begin position="1"/>
        <end position="154"/>
    </location>
</feature>
<keyword evidence="2" id="KW-0472">Membrane</keyword>
<feature type="compositionally biased region" description="Polar residues" evidence="1">
    <location>
        <begin position="1"/>
        <end position="17"/>
    </location>
</feature>
<feature type="domain" description="DUF4333" evidence="3">
    <location>
        <begin position="177"/>
        <end position="252"/>
    </location>
</feature>
<evidence type="ECO:0000256" key="2">
    <source>
        <dbReference type="SAM" id="Phobius"/>
    </source>
</evidence>
<keyword evidence="5" id="KW-1185">Reference proteome</keyword>
<protein>
    <recommendedName>
        <fullName evidence="3">DUF4333 domain-containing protein</fullName>
    </recommendedName>
</protein>
<comment type="caution">
    <text evidence="4">The sequence shown here is derived from an EMBL/GenBank/DDBJ whole genome shotgun (WGS) entry which is preliminary data.</text>
</comment>
<evidence type="ECO:0000259" key="3">
    <source>
        <dbReference type="Pfam" id="PF14230"/>
    </source>
</evidence>
<feature type="compositionally biased region" description="Pro residues" evidence="1">
    <location>
        <begin position="42"/>
        <end position="65"/>
    </location>
</feature>
<evidence type="ECO:0000313" key="4">
    <source>
        <dbReference type="EMBL" id="GAA3039417.1"/>
    </source>
</evidence>
<gene>
    <name evidence="4" type="ORF">GCM10010528_19990</name>
</gene>
<dbReference type="Pfam" id="PF14230">
    <property type="entry name" value="DUF4333"/>
    <property type="match status" value="1"/>
</dbReference>
<evidence type="ECO:0000256" key="1">
    <source>
        <dbReference type="SAM" id="MobiDB-lite"/>
    </source>
</evidence>
<name>A0ABP6LH54_9ACTN</name>
<keyword evidence="2" id="KW-1133">Transmembrane helix</keyword>
<accession>A0ABP6LH54</accession>
<feature type="transmembrane region" description="Helical" evidence="2">
    <location>
        <begin position="161"/>
        <end position="183"/>
    </location>
</feature>
<proteinExistence type="predicted"/>
<feature type="compositionally biased region" description="Low complexity" evidence="1">
    <location>
        <begin position="99"/>
        <end position="126"/>
    </location>
</feature>
<dbReference type="EMBL" id="BAAAVS010000024">
    <property type="protein sequence ID" value="GAA3039417.1"/>
    <property type="molecule type" value="Genomic_DNA"/>
</dbReference>
<keyword evidence="2" id="KW-0812">Transmembrane</keyword>
<dbReference type="Proteomes" id="UP001501035">
    <property type="component" value="Unassembled WGS sequence"/>
</dbReference>
<dbReference type="InterPro" id="IPR025637">
    <property type="entry name" value="DUF4333"/>
</dbReference>